<name>A0A1F6AGU0_9BACT</name>
<dbReference type="CDD" id="cd09877">
    <property type="entry name" value="PIN_YacL-like"/>
    <property type="match status" value="1"/>
</dbReference>
<proteinExistence type="predicted"/>
<gene>
    <name evidence="2" type="ORF">A3A79_02090</name>
</gene>
<dbReference type="PANTHER" id="PTHR11603">
    <property type="entry name" value="AAA FAMILY ATPASE"/>
    <property type="match status" value="1"/>
</dbReference>
<dbReference type="InterPro" id="IPR002716">
    <property type="entry name" value="PIN_dom"/>
</dbReference>
<comment type="caution">
    <text evidence="2">The sequence shown here is derived from an EMBL/GenBank/DDBJ whole genome shotgun (WGS) entry which is preliminary data.</text>
</comment>
<dbReference type="SUPFAM" id="SSF88723">
    <property type="entry name" value="PIN domain-like"/>
    <property type="match status" value="1"/>
</dbReference>
<evidence type="ECO:0000259" key="1">
    <source>
        <dbReference type="SMART" id="SM00670"/>
    </source>
</evidence>
<evidence type="ECO:0000313" key="3">
    <source>
        <dbReference type="Proteomes" id="UP000178759"/>
    </source>
</evidence>
<organism evidence="2 3">
    <name type="scientific">Candidatus Gottesmanbacteria bacterium RIFCSPLOWO2_01_FULL_43_11b</name>
    <dbReference type="NCBI Taxonomy" id="1798392"/>
    <lineage>
        <taxon>Bacteria</taxon>
        <taxon>Candidatus Gottesmaniibacteriota</taxon>
    </lineage>
</organism>
<dbReference type="SMART" id="SM00670">
    <property type="entry name" value="PINc"/>
    <property type="match status" value="1"/>
</dbReference>
<feature type="domain" description="PIN" evidence="1">
    <location>
        <begin position="67"/>
        <end position="177"/>
    </location>
</feature>
<reference evidence="2 3" key="1">
    <citation type="journal article" date="2016" name="Nat. Commun.">
        <title>Thousands of microbial genomes shed light on interconnected biogeochemical processes in an aquifer system.</title>
        <authorList>
            <person name="Anantharaman K."/>
            <person name="Brown C.T."/>
            <person name="Hug L.A."/>
            <person name="Sharon I."/>
            <person name="Castelle C.J."/>
            <person name="Probst A.J."/>
            <person name="Thomas B.C."/>
            <person name="Singh A."/>
            <person name="Wilkins M.J."/>
            <person name="Karaoz U."/>
            <person name="Brodie E.L."/>
            <person name="Williams K.H."/>
            <person name="Hubbard S.S."/>
            <person name="Banfield J.F."/>
        </authorList>
    </citation>
    <scope>NUCLEOTIDE SEQUENCE [LARGE SCALE GENOMIC DNA]</scope>
</reference>
<dbReference type="InterPro" id="IPR052041">
    <property type="entry name" value="Nucleic_acid_metab_PIN/TRAM"/>
</dbReference>
<accession>A0A1F6AGU0</accession>
<dbReference type="Proteomes" id="UP000178759">
    <property type="component" value="Unassembled WGS sequence"/>
</dbReference>
<dbReference type="Gene3D" id="3.40.50.1010">
    <property type="entry name" value="5'-nuclease"/>
    <property type="match status" value="1"/>
</dbReference>
<dbReference type="EMBL" id="MFJV01000001">
    <property type="protein sequence ID" value="OGG23969.1"/>
    <property type="molecule type" value="Genomic_DNA"/>
</dbReference>
<sequence>MKKRNNHRRKLPSGKQALELFTKPTAAFTQTLAREIAKNLTSLGQLTTRPFRRTNVAKKQPNFGSRPYLLVDTSVLIDGRILPIVNSGFIIGTLIIPQFILGEVQHIADSADSLRRAKGRRGIEIVGRLRGQKTNAFLKVKIVGDDIPDAKEVDHKLMALAKRWDSAIITVDFNLAQISRAQGLKVLNVNDLAQAMKIALVPGEELTMKITHEGRERSQGVGYLADGTMVVVDNAKDKVGLDVAIVVTKVLQTPAGQLFFSRLK</sequence>
<dbReference type="PANTHER" id="PTHR11603:SF147">
    <property type="entry name" value="MEMBRANE PROTEIN"/>
    <property type="match status" value="1"/>
</dbReference>
<protein>
    <recommendedName>
        <fullName evidence="1">PIN domain-containing protein</fullName>
    </recommendedName>
</protein>
<evidence type="ECO:0000313" key="2">
    <source>
        <dbReference type="EMBL" id="OGG23969.1"/>
    </source>
</evidence>
<dbReference type="AlphaFoldDB" id="A0A1F6AGU0"/>
<dbReference type="STRING" id="1798392.A3A79_02090"/>
<dbReference type="InterPro" id="IPR029060">
    <property type="entry name" value="PIN-like_dom_sf"/>
</dbReference>